<gene>
    <name evidence="5" type="ORF">ROR02_00460</name>
</gene>
<dbReference type="InterPro" id="IPR006439">
    <property type="entry name" value="HAD-SF_hydro_IA"/>
</dbReference>
<evidence type="ECO:0000256" key="4">
    <source>
        <dbReference type="ARBA" id="ARBA00013078"/>
    </source>
</evidence>
<dbReference type="EC" id="3.1.3.18" evidence="4"/>
<dbReference type="NCBIfam" id="TIGR01549">
    <property type="entry name" value="HAD-SF-IA-v1"/>
    <property type="match status" value="1"/>
</dbReference>
<dbReference type="InterPro" id="IPR050155">
    <property type="entry name" value="HAD-like_hydrolase_sf"/>
</dbReference>
<dbReference type="GO" id="GO:0008967">
    <property type="term" value="F:phosphoglycolate phosphatase activity"/>
    <property type="evidence" value="ECO:0007669"/>
    <property type="project" value="UniProtKB-EC"/>
</dbReference>
<organism evidence="5 6">
    <name type="scientific">Pararhodospirillum oryzae</name>
    <dbReference type="NCBI Taxonomy" id="478448"/>
    <lineage>
        <taxon>Bacteria</taxon>
        <taxon>Pseudomonadati</taxon>
        <taxon>Pseudomonadota</taxon>
        <taxon>Alphaproteobacteria</taxon>
        <taxon>Rhodospirillales</taxon>
        <taxon>Rhodospirillaceae</taxon>
        <taxon>Pararhodospirillum</taxon>
    </lineage>
</organism>
<protein>
    <recommendedName>
        <fullName evidence="4">phosphoglycolate phosphatase</fullName>
        <ecNumber evidence="4">3.1.3.18</ecNumber>
    </recommendedName>
</protein>
<comment type="pathway">
    <text evidence="2">Organic acid metabolism; glycolate biosynthesis; glycolate from 2-phosphoglycolate: step 1/1.</text>
</comment>
<evidence type="ECO:0000256" key="1">
    <source>
        <dbReference type="ARBA" id="ARBA00000830"/>
    </source>
</evidence>
<dbReference type="OrthoDB" id="9782449at2"/>
<proteinExistence type="inferred from homology"/>
<dbReference type="Gene3D" id="1.10.150.730">
    <property type="match status" value="1"/>
</dbReference>
<comment type="caution">
    <text evidence="5">The sequence shown here is derived from an EMBL/GenBank/DDBJ whole genome shotgun (WGS) entry which is preliminary data.</text>
</comment>
<evidence type="ECO:0000313" key="6">
    <source>
        <dbReference type="Proteomes" id="UP000321567"/>
    </source>
</evidence>
<dbReference type="InterPro" id="IPR041492">
    <property type="entry name" value="HAD_2"/>
</dbReference>
<dbReference type="RefSeq" id="WP_147161988.1">
    <property type="nucleotide sequence ID" value="NZ_BJZO01000001.1"/>
</dbReference>
<dbReference type="SFLD" id="SFLDS00003">
    <property type="entry name" value="Haloacid_Dehalogenase"/>
    <property type="match status" value="1"/>
</dbReference>
<dbReference type="Gene3D" id="3.40.50.1000">
    <property type="entry name" value="HAD superfamily/HAD-like"/>
    <property type="match status" value="1"/>
</dbReference>
<name>A0A512H384_9PROT</name>
<evidence type="ECO:0000256" key="3">
    <source>
        <dbReference type="ARBA" id="ARBA00006171"/>
    </source>
</evidence>
<dbReference type="SUPFAM" id="SSF56784">
    <property type="entry name" value="HAD-like"/>
    <property type="match status" value="1"/>
</dbReference>
<dbReference type="InterPro" id="IPR023214">
    <property type="entry name" value="HAD_sf"/>
</dbReference>
<comment type="similarity">
    <text evidence="3">Belongs to the HAD-like hydrolase superfamily. CbbY/CbbZ/Gph/YieH family.</text>
</comment>
<dbReference type="AlphaFoldDB" id="A0A512H384"/>
<accession>A0A512H384</accession>
<dbReference type="EMBL" id="BJZO01000001">
    <property type="protein sequence ID" value="GEO79915.1"/>
    <property type="molecule type" value="Genomic_DNA"/>
</dbReference>
<evidence type="ECO:0000313" key="5">
    <source>
        <dbReference type="EMBL" id="GEO79915.1"/>
    </source>
</evidence>
<keyword evidence="6" id="KW-1185">Reference proteome</keyword>
<dbReference type="Pfam" id="PF13419">
    <property type="entry name" value="HAD_2"/>
    <property type="match status" value="1"/>
</dbReference>
<dbReference type="PANTHER" id="PTHR43434:SF1">
    <property type="entry name" value="PHOSPHOGLYCOLATE PHOSPHATASE"/>
    <property type="match status" value="1"/>
</dbReference>
<dbReference type="PANTHER" id="PTHR43434">
    <property type="entry name" value="PHOSPHOGLYCOLATE PHOSPHATASE"/>
    <property type="match status" value="1"/>
</dbReference>
<dbReference type="SFLD" id="SFLDG01129">
    <property type="entry name" value="C1.5:_HAD__Beta-PGM__Phosphata"/>
    <property type="match status" value="1"/>
</dbReference>
<dbReference type="InterPro" id="IPR036412">
    <property type="entry name" value="HAD-like_sf"/>
</dbReference>
<reference evidence="5 6" key="1">
    <citation type="submission" date="2019-07" db="EMBL/GenBank/DDBJ databases">
        <title>Whole genome shotgun sequence of Rhodospirillum oryzae NBRC 107573.</title>
        <authorList>
            <person name="Hosoyama A."/>
            <person name="Uohara A."/>
            <person name="Ohji S."/>
            <person name="Ichikawa N."/>
        </authorList>
    </citation>
    <scope>NUCLEOTIDE SEQUENCE [LARGE SCALE GENOMIC DNA]</scope>
    <source>
        <strain evidence="5 6">NBRC 107573</strain>
    </source>
</reference>
<evidence type="ECO:0000256" key="2">
    <source>
        <dbReference type="ARBA" id="ARBA00004818"/>
    </source>
</evidence>
<dbReference type="GO" id="GO:0005829">
    <property type="term" value="C:cytosol"/>
    <property type="evidence" value="ECO:0007669"/>
    <property type="project" value="TreeGrafter"/>
</dbReference>
<dbReference type="GO" id="GO:0006281">
    <property type="term" value="P:DNA repair"/>
    <property type="evidence" value="ECO:0007669"/>
    <property type="project" value="TreeGrafter"/>
</dbReference>
<comment type="catalytic activity">
    <reaction evidence="1">
        <text>2-phosphoglycolate + H2O = glycolate + phosphate</text>
        <dbReference type="Rhea" id="RHEA:14369"/>
        <dbReference type="ChEBI" id="CHEBI:15377"/>
        <dbReference type="ChEBI" id="CHEBI:29805"/>
        <dbReference type="ChEBI" id="CHEBI:43474"/>
        <dbReference type="ChEBI" id="CHEBI:58033"/>
        <dbReference type="EC" id="3.1.3.18"/>
    </reaction>
</comment>
<dbReference type="Proteomes" id="UP000321567">
    <property type="component" value="Unassembled WGS sequence"/>
</dbReference>
<sequence>MVTEPPAGVLEKPKAILFDWDNTLVDSWPCIHDALNTTLVAMGQAAWSLEETRERVGLSMRDAFPQLFKDRWEEARDIFFARFKAIHLERLALTPNARALLETLAGQGVRLAVVSNKTGDFLRIEAAQLGLTSVFDALVGAGDAPRDKPAPDPGYMALAPSGLAPGPTVWFVGDSDVDLACAAALGCTGILVRPEPPRPGEFADTPPHAHVNGCGALRALLDRLGTGEPLPSSSSPDR</sequence>